<feature type="transmembrane region" description="Helical" evidence="2">
    <location>
        <begin position="48"/>
        <end position="68"/>
    </location>
</feature>
<keyword evidence="2" id="KW-0472">Membrane</keyword>
<evidence type="ECO:0000313" key="4">
    <source>
        <dbReference type="EMBL" id="XBM46546.1"/>
    </source>
</evidence>
<keyword evidence="2" id="KW-1133">Transmembrane helix</keyword>
<accession>A0AAU7G9C7</accession>
<feature type="region of interest" description="Disordered" evidence="1">
    <location>
        <begin position="76"/>
        <end position="95"/>
    </location>
</feature>
<keyword evidence="3" id="KW-0732">Signal</keyword>
<protein>
    <submittedName>
        <fullName evidence="4">Uncharacterized protein</fullName>
    </submittedName>
</protein>
<evidence type="ECO:0000256" key="1">
    <source>
        <dbReference type="SAM" id="MobiDB-lite"/>
    </source>
</evidence>
<keyword evidence="2" id="KW-0812">Transmembrane</keyword>
<evidence type="ECO:0000256" key="3">
    <source>
        <dbReference type="SAM" id="SignalP"/>
    </source>
</evidence>
<reference evidence="4" key="1">
    <citation type="submission" date="2024-05" db="EMBL/GenBank/DDBJ databases">
        <title>The Natural Products Discovery Center: Release of the First 8490 Sequenced Strains for Exploring Actinobacteria Biosynthetic Diversity.</title>
        <authorList>
            <person name="Kalkreuter E."/>
            <person name="Kautsar S.A."/>
            <person name="Yang D."/>
            <person name="Bader C.D."/>
            <person name="Teijaro C.N."/>
            <person name="Fluegel L."/>
            <person name="Davis C.M."/>
            <person name="Simpson J.R."/>
            <person name="Lauterbach L."/>
            <person name="Steele A.D."/>
            <person name="Gui C."/>
            <person name="Meng S."/>
            <person name="Li G."/>
            <person name="Viehrig K."/>
            <person name="Ye F."/>
            <person name="Su P."/>
            <person name="Kiefer A.F."/>
            <person name="Nichols A."/>
            <person name="Cepeda A.J."/>
            <person name="Yan W."/>
            <person name="Fan B."/>
            <person name="Jiang Y."/>
            <person name="Adhikari A."/>
            <person name="Zheng C.-J."/>
            <person name="Schuster L."/>
            <person name="Cowan T.M."/>
            <person name="Smanski M.J."/>
            <person name="Chevrette M.G."/>
            <person name="de Carvalho L.P.S."/>
            <person name="Shen B."/>
        </authorList>
    </citation>
    <scope>NUCLEOTIDE SEQUENCE</scope>
    <source>
        <strain evidence="4">NPDC080035</strain>
    </source>
</reference>
<proteinExistence type="predicted"/>
<sequence length="95" mass="9779">MRAVAWCLFGFSFVVAAVAFGAMATPAVDSGLATVALAHHDGLTRRQIVDLVIAVVFIVIAAGAAATLTAGKHRDEAQPELELQPLVQPAARSAA</sequence>
<organism evidence="4">
    <name type="scientific">Leifsonia sp. NPDC080035</name>
    <dbReference type="NCBI Taxonomy" id="3143936"/>
    <lineage>
        <taxon>Bacteria</taxon>
        <taxon>Bacillati</taxon>
        <taxon>Actinomycetota</taxon>
        <taxon>Actinomycetes</taxon>
        <taxon>Micrococcales</taxon>
        <taxon>Microbacteriaceae</taxon>
        <taxon>Leifsonia</taxon>
    </lineage>
</organism>
<feature type="chain" id="PRO_5043459179" evidence="3">
    <location>
        <begin position="25"/>
        <end position="95"/>
    </location>
</feature>
<feature type="signal peptide" evidence="3">
    <location>
        <begin position="1"/>
        <end position="24"/>
    </location>
</feature>
<gene>
    <name evidence="4" type="ORF">AAME72_10610</name>
</gene>
<dbReference type="AlphaFoldDB" id="A0AAU7G9C7"/>
<evidence type="ECO:0000256" key="2">
    <source>
        <dbReference type="SAM" id="Phobius"/>
    </source>
</evidence>
<dbReference type="EMBL" id="CP157390">
    <property type="protein sequence ID" value="XBM46546.1"/>
    <property type="molecule type" value="Genomic_DNA"/>
</dbReference>
<name>A0AAU7G9C7_9MICO</name>
<dbReference type="RefSeq" id="WP_348786531.1">
    <property type="nucleotide sequence ID" value="NZ_CP157390.1"/>
</dbReference>